<name>A0ACB9J3C0_9ASTR</name>
<sequence length="222" mass="25731">MLLNPLQMLRSVCKHSPIRRHRGNLLKKGASGFHRKRLAPNEDNETNREVDWSSFNELCASSTNKTSFVEEIDDIEGNLNDHFVADAIVTERELYKSDDNKKFRKHTFEEQELRSRRNRKNPQPISCSPLMFREESKYSNTITVFSLPTDEPPEEDEYDLLDDWYEGAVSNVPSHVLCPFLLGSRISAAYLPHGRLRTPRCFKSIVNAKLAFDLSTFMHVER</sequence>
<reference evidence="2" key="1">
    <citation type="journal article" date="2022" name="Mol. Ecol. Resour.">
        <title>The genomes of chicory, endive, great burdock and yacon provide insights into Asteraceae palaeo-polyploidization history and plant inulin production.</title>
        <authorList>
            <person name="Fan W."/>
            <person name="Wang S."/>
            <person name="Wang H."/>
            <person name="Wang A."/>
            <person name="Jiang F."/>
            <person name="Liu H."/>
            <person name="Zhao H."/>
            <person name="Xu D."/>
            <person name="Zhang Y."/>
        </authorList>
    </citation>
    <scope>NUCLEOTIDE SEQUENCE [LARGE SCALE GENOMIC DNA]</scope>
    <source>
        <strain evidence="2">cv. Yunnan</strain>
    </source>
</reference>
<keyword evidence="2" id="KW-1185">Reference proteome</keyword>
<evidence type="ECO:0000313" key="2">
    <source>
        <dbReference type="Proteomes" id="UP001056120"/>
    </source>
</evidence>
<dbReference type="Proteomes" id="UP001056120">
    <property type="component" value="Linkage Group LG06"/>
</dbReference>
<dbReference type="EMBL" id="CM042023">
    <property type="protein sequence ID" value="KAI3814241.1"/>
    <property type="molecule type" value="Genomic_DNA"/>
</dbReference>
<accession>A0ACB9J3C0</accession>
<reference evidence="1 2" key="2">
    <citation type="journal article" date="2022" name="Mol. Ecol. Resour.">
        <title>The genomes of chicory, endive, great burdock and yacon provide insights into Asteraceae paleo-polyploidization history and plant inulin production.</title>
        <authorList>
            <person name="Fan W."/>
            <person name="Wang S."/>
            <person name="Wang H."/>
            <person name="Wang A."/>
            <person name="Jiang F."/>
            <person name="Liu H."/>
            <person name="Zhao H."/>
            <person name="Xu D."/>
            <person name="Zhang Y."/>
        </authorList>
    </citation>
    <scope>NUCLEOTIDE SEQUENCE [LARGE SCALE GENOMIC DNA]</scope>
    <source>
        <strain evidence="2">cv. Yunnan</strain>
        <tissue evidence="1">Leaves</tissue>
    </source>
</reference>
<evidence type="ECO:0000313" key="1">
    <source>
        <dbReference type="EMBL" id="KAI3814241.1"/>
    </source>
</evidence>
<protein>
    <submittedName>
        <fullName evidence="1">Uncharacterized protein</fullName>
    </submittedName>
</protein>
<organism evidence="1 2">
    <name type="scientific">Smallanthus sonchifolius</name>
    <dbReference type="NCBI Taxonomy" id="185202"/>
    <lineage>
        <taxon>Eukaryota</taxon>
        <taxon>Viridiplantae</taxon>
        <taxon>Streptophyta</taxon>
        <taxon>Embryophyta</taxon>
        <taxon>Tracheophyta</taxon>
        <taxon>Spermatophyta</taxon>
        <taxon>Magnoliopsida</taxon>
        <taxon>eudicotyledons</taxon>
        <taxon>Gunneridae</taxon>
        <taxon>Pentapetalae</taxon>
        <taxon>asterids</taxon>
        <taxon>campanulids</taxon>
        <taxon>Asterales</taxon>
        <taxon>Asteraceae</taxon>
        <taxon>Asteroideae</taxon>
        <taxon>Heliantheae alliance</taxon>
        <taxon>Millerieae</taxon>
        <taxon>Smallanthus</taxon>
    </lineage>
</organism>
<comment type="caution">
    <text evidence="1">The sequence shown here is derived from an EMBL/GenBank/DDBJ whole genome shotgun (WGS) entry which is preliminary data.</text>
</comment>
<gene>
    <name evidence="1" type="ORF">L1987_18991</name>
</gene>
<proteinExistence type="predicted"/>